<dbReference type="Proteomes" id="UP000285376">
    <property type="component" value="Unassembled WGS sequence"/>
</dbReference>
<feature type="transmembrane region" description="Helical" evidence="5">
    <location>
        <begin position="165"/>
        <end position="184"/>
    </location>
</feature>
<comment type="caution">
    <text evidence="7">The sequence shown here is derived from an EMBL/GenBank/DDBJ whole genome shotgun (WGS) entry which is preliminary data.</text>
</comment>
<dbReference type="InterPro" id="IPR051533">
    <property type="entry name" value="WaaL-like"/>
</dbReference>
<dbReference type="EMBL" id="QWLM01000016">
    <property type="protein sequence ID" value="RHW44479.1"/>
    <property type="molecule type" value="Genomic_DNA"/>
</dbReference>
<organism evidence="7 8">
    <name type="scientific">Dermacoccus abyssi</name>
    <dbReference type="NCBI Taxonomy" id="322596"/>
    <lineage>
        <taxon>Bacteria</taxon>
        <taxon>Bacillati</taxon>
        <taxon>Actinomycetota</taxon>
        <taxon>Actinomycetes</taxon>
        <taxon>Micrococcales</taxon>
        <taxon>Dermacoccaceae</taxon>
        <taxon>Dermacoccus</taxon>
    </lineage>
</organism>
<evidence type="ECO:0000259" key="6">
    <source>
        <dbReference type="Pfam" id="PF04932"/>
    </source>
</evidence>
<feature type="transmembrane region" description="Helical" evidence="5">
    <location>
        <begin position="20"/>
        <end position="37"/>
    </location>
</feature>
<gene>
    <name evidence="7" type="ORF">D1832_12185</name>
</gene>
<dbReference type="GO" id="GO:0016874">
    <property type="term" value="F:ligase activity"/>
    <property type="evidence" value="ECO:0007669"/>
    <property type="project" value="UniProtKB-KW"/>
</dbReference>
<feature type="domain" description="O-antigen ligase-related" evidence="6">
    <location>
        <begin position="205"/>
        <end position="345"/>
    </location>
</feature>
<feature type="transmembrane region" description="Helical" evidence="5">
    <location>
        <begin position="244"/>
        <end position="266"/>
    </location>
</feature>
<evidence type="ECO:0000256" key="3">
    <source>
        <dbReference type="ARBA" id="ARBA00022989"/>
    </source>
</evidence>
<dbReference type="PANTHER" id="PTHR37422">
    <property type="entry name" value="TEICHURONIC ACID BIOSYNTHESIS PROTEIN TUAE"/>
    <property type="match status" value="1"/>
</dbReference>
<feature type="transmembrane region" description="Helical" evidence="5">
    <location>
        <begin position="219"/>
        <end position="237"/>
    </location>
</feature>
<dbReference type="RefSeq" id="WP_118914357.1">
    <property type="nucleotide sequence ID" value="NZ_CBCRVH010000016.1"/>
</dbReference>
<evidence type="ECO:0000256" key="4">
    <source>
        <dbReference type="ARBA" id="ARBA00023136"/>
    </source>
</evidence>
<evidence type="ECO:0000313" key="7">
    <source>
        <dbReference type="EMBL" id="RHW44479.1"/>
    </source>
</evidence>
<dbReference type="InterPro" id="IPR007016">
    <property type="entry name" value="O-antigen_ligase-rel_domated"/>
</dbReference>
<feature type="transmembrane region" description="Helical" evidence="5">
    <location>
        <begin position="196"/>
        <end position="213"/>
    </location>
</feature>
<feature type="transmembrane region" description="Helical" evidence="5">
    <location>
        <begin position="91"/>
        <end position="112"/>
    </location>
</feature>
<dbReference type="GO" id="GO:0016020">
    <property type="term" value="C:membrane"/>
    <property type="evidence" value="ECO:0007669"/>
    <property type="project" value="UniProtKB-SubCell"/>
</dbReference>
<keyword evidence="7" id="KW-0436">Ligase</keyword>
<keyword evidence="4 5" id="KW-0472">Membrane</keyword>
<feature type="transmembrane region" description="Helical" evidence="5">
    <location>
        <begin position="119"/>
        <end position="137"/>
    </location>
</feature>
<protein>
    <submittedName>
        <fullName evidence="7">O-antigen ligase domain-containing protein</fullName>
    </submittedName>
</protein>
<keyword evidence="3 5" id="KW-1133">Transmembrane helix</keyword>
<feature type="transmembrane region" description="Helical" evidence="5">
    <location>
        <begin position="67"/>
        <end position="85"/>
    </location>
</feature>
<feature type="transmembrane region" description="Helical" evidence="5">
    <location>
        <begin position="43"/>
        <end position="60"/>
    </location>
</feature>
<evidence type="ECO:0000256" key="5">
    <source>
        <dbReference type="SAM" id="Phobius"/>
    </source>
</evidence>
<dbReference type="AlphaFoldDB" id="A0A417Z2G5"/>
<feature type="transmembrane region" description="Helical" evidence="5">
    <location>
        <begin position="366"/>
        <end position="385"/>
    </location>
</feature>
<dbReference type="Pfam" id="PF04932">
    <property type="entry name" value="Wzy_C"/>
    <property type="match status" value="1"/>
</dbReference>
<comment type="subcellular location">
    <subcellularLocation>
        <location evidence="1">Membrane</location>
        <topology evidence="1">Multi-pass membrane protein</topology>
    </subcellularLocation>
</comment>
<evidence type="ECO:0000256" key="1">
    <source>
        <dbReference type="ARBA" id="ARBA00004141"/>
    </source>
</evidence>
<keyword evidence="2 5" id="KW-0812">Transmembrane</keyword>
<evidence type="ECO:0000256" key="2">
    <source>
        <dbReference type="ARBA" id="ARBA00022692"/>
    </source>
</evidence>
<proteinExistence type="predicted"/>
<feature type="transmembrane region" description="Helical" evidence="5">
    <location>
        <begin position="391"/>
        <end position="409"/>
    </location>
</feature>
<name>A0A417Z2G5_9MICO</name>
<evidence type="ECO:0000313" key="8">
    <source>
        <dbReference type="Proteomes" id="UP000285376"/>
    </source>
</evidence>
<sequence length="421" mass="43619">MSAQLRTRREAREHCTATRLRSLLAAAVATTLAVAPWSERAVAPLMALVCVFAGVVVLFERHVHVPVALRASALVPIGQTLTLPYAPDLPWSWRLVAMSWMGWICALGVAQLDARRRACMLVAVSASAAVVALGSLADLGALSSHEGGGVINGRLQGPLAQPNELGSLMQMALPFVLLTTFAAWAPRDGRIRARTWRVTSVVGLAGVVAALVFSLSRGAWIGTLVTLTLVALVRPAARRGLMTFGLALVLVGALAAAAGGSFVSAVSARFDSLTSPTRSASDERPAIWAYAGELVDGRPFTGVGVGGLPETAGDATFGMMNVAPLHAHSIVLTALAEGGLLALATLSVLLVVGVRVLARMNARGAPVVEVAAAAALAGAFVHGVIDFPWRAPALTATTWLLVGLLPVGVTRSRRSSTKGNP</sequence>
<accession>A0A417Z2G5</accession>
<dbReference type="PANTHER" id="PTHR37422:SF13">
    <property type="entry name" value="LIPOPOLYSACCHARIDE BIOSYNTHESIS PROTEIN PA4999-RELATED"/>
    <property type="match status" value="1"/>
</dbReference>
<reference evidence="7 8" key="1">
    <citation type="submission" date="2018-08" db="EMBL/GenBank/DDBJ databases">
        <title>Whole genome sequence analysis of Dermacoccus abyssi bacteria isolated from Deep Mariana trench Micromonospora spp reveals genes involved in the environmental adaptation and production of secondary metabolites.</title>
        <authorList>
            <person name="Abdel-Mageed W.M."/>
            <person name="Lehri B."/>
            <person name="Nouioui I."/>
            <person name="Goodfellow I."/>
            <person name="Jaspars M."/>
            <person name="Karlyshev A."/>
        </authorList>
    </citation>
    <scope>NUCLEOTIDE SEQUENCE [LARGE SCALE GENOMIC DNA]</scope>
    <source>
        <strain evidence="7 8">MT1.1</strain>
    </source>
</reference>
<feature type="transmembrane region" description="Helical" evidence="5">
    <location>
        <begin position="330"/>
        <end position="354"/>
    </location>
</feature>